<evidence type="ECO:0000313" key="9">
    <source>
        <dbReference type="EMBL" id="VAW89489.1"/>
    </source>
</evidence>
<evidence type="ECO:0000256" key="7">
    <source>
        <dbReference type="ARBA" id="ARBA00023004"/>
    </source>
</evidence>
<dbReference type="PIRSF" id="PIRSF000294">
    <property type="entry name" value="Cytochrome-c_peroxidase"/>
    <property type="match status" value="1"/>
</dbReference>
<dbReference type="GO" id="GO:0020037">
    <property type="term" value="F:heme binding"/>
    <property type="evidence" value="ECO:0007669"/>
    <property type="project" value="InterPro"/>
</dbReference>
<reference evidence="9" key="1">
    <citation type="submission" date="2018-06" db="EMBL/GenBank/DDBJ databases">
        <authorList>
            <person name="Zhirakovskaya E."/>
        </authorList>
    </citation>
    <scope>NUCLEOTIDE SEQUENCE</scope>
</reference>
<dbReference type="AlphaFoldDB" id="A0A3B0ZTY2"/>
<dbReference type="GO" id="GO:0042597">
    <property type="term" value="C:periplasmic space"/>
    <property type="evidence" value="ECO:0007669"/>
    <property type="project" value="UniProtKB-SubCell"/>
</dbReference>
<dbReference type="PANTHER" id="PTHR30600:SF7">
    <property type="entry name" value="CYTOCHROME C PEROXIDASE-RELATED"/>
    <property type="match status" value="1"/>
</dbReference>
<keyword evidence="3" id="KW-0479">Metal-binding</keyword>
<keyword evidence="5" id="KW-0574">Periplasm</keyword>
<evidence type="ECO:0000256" key="5">
    <source>
        <dbReference type="ARBA" id="ARBA00022764"/>
    </source>
</evidence>
<evidence type="ECO:0000256" key="3">
    <source>
        <dbReference type="ARBA" id="ARBA00022723"/>
    </source>
</evidence>
<dbReference type="Gene3D" id="1.10.760.10">
    <property type="entry name" value="Cytochrome c-like domain"/>
    <property type="match status" value="2"/>
</dbReference>
<dbReference type="GO" id="GO:0046872">
    <property type="term" value="F:metal ion binding"/>
    <property type="evidence" value="ECO:0007669"/>
    <property type="project" value="UniProtKB-KW"/>
</dbReference>
<dbReference type="GO" id="GO:0004130">
    <property type="term" value="F:cytochrome-c peroxidase activity"/>
    <property type="evidence" value="ECO:0007669"/>
    <property type="project" value="UniProtKB-EC"/>
</dbReference>
<dbReference type="InterPro" id="IPR036909">
    <property type="entry name" value="Cyt_c-like_dom_sf"/>
</dbReference>
<dbReference type="InterPro" id="IPR009056">
    <property type="entry name" value="Cyt_c-like_dom"/>
</dbReference>
<accession>A0A3B0ZTY2</accession>
<keyword evidence="4" id="KW-0732">Signal</keyword>
<proteinExistence type="predicted"/>
<keyword evidence="7" id="KW-0408">Iron</keyword>
<protein>
    <submittedName>
        <fullName evidence="9">Cytochrome c551 peroxidase</fullName>
        <ecNumber evidence="9">1.11.1.5</ecNumber>
    </submittedName>
</protein>
<evidence type="ECO:0000256" key="6">
    <source>
        <dbReference type="ARBA" id="ARBA00023002"/>
    </source>
</evidence>
<comment type="subcellular location">
    <subcellularLocation>
        <location evidence="1">Periplasm</location>
    </subcellularLocation>
</comment>
<gene>
    <name evidence="9" type="ORF">MNBD_GAMMA17-2099</name>
</gene>
<keyword evidence="9" id="KW-0575">Peroxidase</keyword>
<dbReference type="InterPro" id="IPR026259">
    <property type="entry name" value="MauG/Cytc_peroxidase"/>
</dbReference>
<feature type="domain" description="Cytochrome c" evidence="8">
    <location>
        <begin position="70"/>
        <end position="178"/>
    </location>
</feature>
<dbReference type="EMBL" id="UOFQ01000137">
    <property type="protein sequence ID" value="VAW89489.1"/>
    <property type="molecule type" value="Genomic_DNA"/>
</dbReference>
<feature type="domain" description="Cytochrome c" evidence="8">
    <location>
        <begin position="222"/>
        <end position="341"/>
    </location>
</feature>
<dbReference type="GO" id="GO:0009055">
    <property type="term" value="F:electron transfer activity"/>
    <property type="evidence" value="ECO:0007669"/>
    <property type="project" value="InterPro"/>
</dbReference>
<keyword evidence="6 9" id="KW-0560">Oxidoreductase</keyword>
<dbReference type="InterPro" id="IPR051395">
    <property type="entry name" value="Cytochrome_c_Peroxidase/MauG"/>
</dbReference>
<dbReference type="InterPro" id="IPR004852">
    <property type="entry name" value="Di-haem_cyt_c_peroxidsae"/>
</dbReference>
<evidence type="ECO:0000256" key="1">
    <source>
        <dbReference type="ARBA" id="ARBA00004418"/>
    </source>
</evidence>
<sequence length="349" mass="38893">MKSNIVYGVLLLLFLTSLPWMLGNFAYDDENVVVPTIIHADPFYISKLPAQQLIHEPLQPVAKPRALNHDKVALGHKLFQDKRLSPDGDVSCGTCHVLNRGGVDGESHAIGGDASRGRINTPSIYNSANNFRWYWDGRATTLEAQVDESITSLTELGAEWHEVLSTLASIAEYQPLFSRLYPESRIQKEHVIDALVEFERSLVTPDAAFDRFLFGDEQALSIEQRDGYQLFKSYGCIACHQGGNVGGNMFQLFGVMGDFFADRKVILEADLGRFNVTGNEDDRYRFRVPSLRNVALTAPYFHDGTADTLEQAVMIMATFQLGRPISLDDAQLIVAFLHSLSGVQYGDEL</sequence>
<evidence type="ECO:0000259" key="8">
    <source>
        <dbReference type="PROSITE" id="PS51007"/>
    </source>
</evidence>
<name>A0A3B0ZTY2_9ZZZZ</name>
<dbReference type="SUPFAM" id="SSF46626">
    <property type="entry name" value="Cytochrome c"/>
    <property type="match status" value="2"/>
</dbReference>
<dbReference type="Pfam" id="PF03150">
    <property type="entry name" value="CCP_MauG"/>
    <property type="match status" value="1"/>
</dbReference>
<organism evidence="9">
    <name type="scientific">hydrothermal vent metagenome</name>
    <dbReference type="NCBI Taxonomy" id="652676"/>
    <lineage>
        <taxon>unclassified sequences</taxon>
        <taxon>metagenomes</taxon>
        <taxon>ecological metagenomes</taxon>
    </lineage>
</organism>
<evidence type="ECO:0000256" key="4">
    <source>
        <dbReference type="ARBA" id="ARBA00022729"/>
    </source>
</evidence>
<dbReference type="PROSITE" id="PS51007">
    <property type="entry name" value="CYTC"/>
    <property type="match status" value="2"/>
</dbReference>
<dbReference type="PANTHER" id="PTHR30600">
    <property type="entry name" value="CYTOCHROME C PEROXIDASE-RELATED"/>
    <property type="match status" value="1"/>
</dbReference>
<dbReference type="EC" id="1.11.1.5" evidence="9"/>
<evidence type="ECO:0000256" key="2">
    <source>
        <dbReference type="ARBA" id="ARBA00022617"/>
    </source>
</evidence>
<keyword evidence="2" id="KW-0349">Heme</keyword>